<feature type="zinc finger region" description="C3H1-type" evidence="5">
    <location>
        <begin position="71"/>
        <end position="98"/>
    </location>
</feature>
<dbReference type="Proteomes" id="UP000693970">
    <property type="component" value="Unassembled WGS sequence"/>
</dbReference>
<keyword evidence="1" id="KW-0808">Transferase</keyword>
<evidence type="ECO:0000256" key="1">
    <source>
        <dbReference type="ARBA" id="ARBA00022679"/>
    </source>
</evidence>
<organism evidence="9 10">
    <name type="scientific">Nitzschia inconspicua</name>
    <dbReference type="NCBI Taxonomy" id="303405"/>
    <lineage>
        <taxon>Eukaryota</taxon>
        <taxon>Sar</taxon>
        <taxon>Stramenopiles</taxon>
        <taxon>Ochrophyta</taxon>
        <taxon>Bacillariophyta</taxon>
        <taxon>Bacillariophyceae</taxon>
        <taxon>Bacillariophycidae</taxon>
        <taxon>Bacillariales</taxon>
        <taxon>Bacillariaceae</taxon>
        <taxon>Nitzschia</taxon>
    </lineage>
</organism>
<feature type="zinc finger region" description="C3H1-type" evidence="5">
    <location>
        <begin position="243"/>
        <end position="267"/>
    </location>
</feature>
<evidence type="ECO:0000256" key="2">
    <source>
        <dbReference type="ARBA" id="ARBA00022723"/>
    </source>
</evidence>
<keyword evidence="10" id="KW-1185">Reference proteome</keyword>
<sequence length="402" mass="45894">MSLPHRSDAAARTSSRVNRIDDGTANPSAHPSPILDPSLCRHFALRGTCRFKSDCHYSHVLPADCADWNEACQRIPCPHYGKAICRYGTMCRLAHGSVIEERPSPQESKAIDEPSLDREGANSHHVDSASEDIICGICLEPMGQTRNDKGEIKHNRKKFGLLSSCDHVFCIQCLRTWRYQQKKETLDERDNPRPNNTTVSDRVRACPACRQPSDFIVPSDRYCVGEEKEQVVASYKARLSCTPCKRFNGKMGSCPFGSDCFYAHWDRQTGEDVKEKDKSKQELWKEKAERHRLKAERRQVLRRRRMFPQNMTTEEMQVMEDLIYLTSMQAFLNPLVTSNEEDSYVDSELDEGDTDGMLEDHLVYVDNNGHTTFGRAGIAFNPRHIEAILERLYNERSGGRDS</sequence>
<dbReference type="PROSITE" id="PS00518">
    <property type="entry name" value="ZF_RING_1"/>
    <property type="match status" value="1"/>
</dbReference>
<dbReference type="EMBL" id="JAGRRH010000022">
    <property type="protein sequence ID" value="KAG7345468.1"/>
    <property type="molecule type" value="Genomic_DNA"/>
</dbReference>
<proteinExistence type="predicted"/>
<keyword evidence="2 5" id="KW-0479">Metal-binding</keyword>
<evidence type="ECO:0000256" key="5">
    <source>
        <dbReference type="PROSITE-ProRule" id="PRU00723"/>
    </source>
</evidence>
<dbReference type="PROSITE" id="PS50103">
    <property type="entry name" value="ZF_C3H1"/>
    <property type="match status" value="3"/>
</dbReference>
<keyword evidence="4 5" id="KW-0862">Zinc</keyword>
<evidence type="ECO:0000256" key="3">
    <source>
        <dbReference type="ARBA" id="ARBA00022771"/>
    </source>
</evidence>
<dbReference type="PROSITE" id="PS50089">
    <property type="entry name" value="ZF_RING_2"/>
    <property type="match status" value="1"/>
</dbReference>
<feature type="domain" description="RING-type" evidence="7">
    <location>
        <begin position="135"/>
        <end position="210"/>
    </location>
</feature>
<reference evidence="9" key="1">
    <citation type="journal article" date="2021" name="Sci. Rep.">
        <title>Diploid genomic architecture of Nitzschia inconspicua, an elite biomass production diatom.</title>
        <authorList>
            <person name="Oliver A."/>
            <person name="Podell S."/>
            <person name="Pinowska A."/>
            <person name="Traller J.C."/>
            <person name="Smith S.R."/>
            <person name="McClure R."/>
            <person name="Beliaev A."/>
            <person name="Bohutskyi P."/>
            <person name="Hill E.A."/>
            <person name="Rabines A."/>
            <person name="Zheng H."/>
            <person name="Allen L.Z."/>
            <person name="Kuo A."/>
            <person name="Grigoriev I.V."/>
            <person name="Allen A.E."/>
            <person name="Hazlebeck D."/>
            <person name="Allen E.E."/>
        </authorList>
    </citation>
    <scope>NUCLEOTIDE SEQUENCE</scope>
    <source>
        <strain evidence="9">Hildebrandi</strain>
    </source>
</reference>
<evidence type="ECO:0000259" key="7">
    <source>
        <dbReference type="PROSITE" id="PS50089"/>
    </source>
</evidence>
<dbReference type="InterPro" id="IPR000571">
    <property type="entry name" value="Znf_CCCH"/>
</dbReference>
<dbReference type="AlphaFoldDB" id="A0A9K3KMD2"/>
<accession>A0A9K3KMD2</accession>
<reference evidence="9" key="2">
    <citation type="submission" date="2021-04" db="EMBL/GenBank/DDBJ databases">
        <authorList>
            <person name="Podell S."/>
        </authorList>
    </citation>
    <scope>NUCLEOTIDE SEQUENCE</scope>
    <source>
        <strain evidence="9">Hildebrandi</strain>
    </source>
</reference>
<feature type="domain" description="C3H1-type" evidence="8">
    <location>
        <begin position="243"/>
        <end position="267"/>
    </location>
</feature>
<feature type="region of interest" description="Disordered" evidence="6">
    <location>
        <begin position="102"/>
        <end position="127"/>
    </location>
</feature>
<dbReference type="PANTHER" id="PTHR11224:SF10">
    <property type="entry name" value="IP09428P-RELATED"/>
    <property type="match status" value="1"/>
</dbReference>
<evidence type="ECO:0000259" key="8">
    <source>
        <dbReference type="PROSITE" id="PS50103"/>
    </source>
</evidence>
<evidence type="ECO:0000256" key="4">
    <source>
        <dbReference type="ARBA" id="ARBA00022833"/>
    </source>
</evidence>
<protein>
    <submittedName>
        <fullName evidence="9">Zinc finger domain containing protein</fullName>
    </submittedName>
</protein>
<dbReference type="SMART" id="SM00356">
    <property type="entry name" value="ZnF_C3H1"/>
    <property type="match status" value="3"/>
</dbReference>
<dbReference type="GO" id="GO:0000209">
    <property type="term" value="P:protein polyubiquitination"/>
    <property type="evidence" value="ECO:0007669"/>
    <property type="project" value="InterPro"/>
</dbReference>
<feature type="domain" description="C3H1-type" evidence="8">
    <location>
        <begin position="34"/>
        <end position="62"/>
    </location>
</feature>
<dbReference type="GO" id="GO:0008270">
    <property type="term" value="F:zinc ion binding"/>
    <property type="evidence" value="ECO:0007669"/>
    <property type="project" value="UniProtKB-KW"/>
</dbReference>
<evidence type="ECO:0000313" key="9">
    <source>
        <dbReference type="EMBL" id="KAG7345468.1"/>
    </source>
</evidence>
<feature type="region of interest" description="Disordered" evidence="6">
    <location>
        <begin position="1"/>
        <end position="31"/>
    </location>
</feature>
<keyword evidence="3 5" id="KW-0863">Zinc-finger</keyword>
<dbReference type="SMART" id="SM00184">
    <property type="entry name" value="RING"/>
    <property type="match status" value="1"/>
</dbReference>
<feature type="zinc finger region" description="C3H1-type" evidence="5">
    <location>
        <begin position="34"/>
        <end position="62"/>
    </location>
</feature>
<dbReference type="OrthoDB" id="411372at2759"/>
<evidence type="ECO:0000313" key="10">
    <source>
        <dbReference type="Proteomes" id="UP000693970"/>
    </source>
</evidence>
<evidence type="ECO:0000256" key="6">
    <source>
        <dbReference type="SAM" id="MobiDB-lite"/>
    </source>
</evidence>
<dbReference type="Pfam" id="PF00642">
    <property type="entry name" value="zf-CCCH"/>
    <property type="match status" value="1"/>
</dbReference>
<comment type="caution">
    <text evidence="9">The sequence shown here is derived from an EMBL/GenBank/DDBJ whole genome shotgun (WGS) entry which is preliminary data.</text>
</comment>
<dbReference type="PANTHER" id="PTHR11224">
    <property type="entry name" value="MAKORIN-RELATED"/>
    <property type="match status" value="1"/>
</dbReference>
<name>A0A9K3KMD2_9STRA</name>
<dbReference type="InterPro" id="IPR001841">
    <property type="entry name" value="Znf_RING"/>
</dbReference>
<gene>
    <name evidence="9" type="ORF">IV203_032999</name>
</gene>
<feature type="domain" description="C3H1-type" evidence="8">
    <location>
        <begin position="71"/>
        <end position="98"/>
    </location>
</feature>
<dbReference type="GO" id="GO:0061630">
    <property type="term" value="F:ubiquitin protein ligase activity"/>
    <property type="evidence" value="ECO:0007669"/>
    <property type="project" value="InterPro"/>
</dbReference>
<dbReference type="InterPro" id="IPR045072">
    <property type="entry name" value="MKRN-like"/>
</dbReference>
<dbReference type="InterPro" id="IPR017907">
    <property type="entry name" value="Znf_RING_CS"/>
</dbReference>